<proteinExistence type="predicted"/>
<evidence type="ECO:0000313" key="2">
    <source>
        <dbReference type="EMBL" id="GLH94847.1"/>
    </source>
</evidence>
<name>A0ABQ5QL11_9ACTN</name>
<reference evidence="2" key="1">
    <citation type="submission" date="2022-12" db="EMBL/GenBank/DDBJ databases">
        <title>New Phytohabitans aurantiacus sp. RD004123 nov., an actinomycete isolated from soil.</title>
        <authorList>
            <person name="Triningsih D.W."/>
            <person name="Harunari E."/>
            <person name="Igarashi Y."/>
        </authorList>
    </citation>
    <scope>NUCLEOTIDE SEQUENCE</scope>
    <source>
        <strain evidence="2">RD004123</strain>
    </source>
</reference>
<organism evidence="2 3">
    <name type="scientific">Phytohabitans aurantiacus</name>
    <dbReference type="NCBI Taxonomy" id="3016789"/>
    <lineage>
        <taxon>Bacteria</taxon>
        <taxon>Bacillati</taxon>
        <taxon>Actinomycetota</taxon>
        <taxon>Actinomycetes</taxon>
        <taxon>Micromonosporales</taxon>
        <taxon>Micromonosporaceae</taxon>
    </lineage>
</organism>
<feature type="compositionally biased region" description="Low complexity" evidence="1">
    <location>
        <begin position="52"/>
        <end position="90"/>
    </location>
</feature>
<accession>A0ABQ5QL11</accession>
<comment type="caution">
    <text evidence="2">The sequence shown here is derived from an EMBL/GenBank/DDBJ whole genome shotgun (WGS) entry which is preliminary data.</text>
</comment>
<evidence type="ECO:0008006" key="4">
    <source>
        <dbReference type="Google" id="ProtNLM"/>
    </source>
</evidence>
<dbReference type="Proteomes" id="UP001144280">
    <property type="component" value="Unassembled WGS sequence"/>
</dbReference>
<dbReference type="PROSITE" id="PS51257">
    <property type="entry name" value="PROKAR_LIPOPROTEIN"/>
    <property type="match status" value="1"/>
</dbReference>
<sequence length="196" mass="19766">MLDPYRQGMKNRTALTILAGAVVVTSSVGALAGCLSPNDEGSAPGGTGGLGAAPTASAPATPASTSPAPAQTTPAGRPTTTRPATTPPVATGPKIVYFRIAQKPRCPQGTSEFPVEGVPVILEWKVTGAKQVTLSVDGPGVYDTYEATGTATLAFPCGGEPGESVTHTYLLKTIGGQPVRSKKLTASAEVYEVASV</sequence>
<gene>
    <name evidence="2" type="ORF">Pa4123_01190</name>
</gene>
<dbReference type="EMBL" id="BSDI01000001">
    <property type="protein sequence ID" value="GLH94847.1"/>
    <property type="molecule type" value="Genomic_DNA"/>
</dbReference>
<protein>
    <recommendedName>
        <fullName evidence="4">Lipoprotein</fullName>
    </recommendedName>
</protein>
<keyword evidence="3" id="KW-1185">Reference proteome</keyword>
<feature type="region of interest" description="Disordered" evidence="1">
    <location>
        <begin position="42"/>
        <end position="90"/>
    </location>
</feature>
<evidence type="ECO:0000256" key="1">
    <source>
        <dbReference type="SAM" id="MobiDB-lite"/>
    </source>
</evidence>
<evidence type="ECO:0000313" key="3">
    <source>
        <dbReference type="Proteomes" id="UP001144280"/>
    </source>
</evidence>